<proteinExistence type="predicted"/>
<gene>
    <name evidence="2" type="ORF">QBC34DRAFT_474219</name>
</gene>
<feature type="region of interest" description="Disordered" evidence="1">
    <location>
        <begin position="31"/>
        <end position="57"/>
    </location>
</feature>
<evidence type="ECO:0000313" key="2">
    <source>
        <dbReference type="EMBL" id="KAK4444754.1"/>
    </source>
</evidence>
<evidence type="ECO:0000256" key="1">
    <source>
        <dbReference type="SAM" id="MobiDB-lite"/>
    </source>
</evidence>
<organism evidence="2 3">
    <name type="scientific">Podospora aff. communis PSN243</name>
    <dbReference type="NCBI Taxonomy" id="3040156"/>
    <lineage>
        <taxon>Eukaryota</taxon>
        <taxon>Fungi</taxon>
        <taxon>Dikarya</taxon>
        <taxon>Ascomycota</taxon>
        <taxon>Pezizomycotina</taxon>
        <taxon>Sordariomycetes</taxon>
        <taxon>Sordariomycetidae</taxon>
        <taxon>Sordariales</taxon>
        <taxon>Podosporaceae</taxon>
        <taxon>Podospora</taxon>
    </lineage>
</organism>
<accession>A0AAV9G7H6</accession>
<feature type="compositionally biased region" description="Low complexity" evidence="1">
    <location>
        <begin position="45"/>
        <end position="57"/>
    </location>
</feature>
<reference evidence="2" key="2">
    <citation type="submission" date="2023-05" db="EMBL/GenBank/DDBJ databases">
        <authorList>
            <consortium name="Lawrence Berkeley National Laboratory"/>
            <person name="Steindorff A."/>
            <person name="Hensen N."/>
            <person name="Bonometti L."/>
            <person name="Westerberg I."/>
            <person name="Brannstrom I.O."/>
            <person name="Guillou S."/>
            <person name="Cros-Aarteil S."/>
            <person name="Calhoun S."/>
            <person name="Haridas S."/>
            <person name="Kuo A."/>
            <person name="Mondo S."/>
            <person name="Pangilinan J."/>
            <person name="Riley R."/>
            <person name="Labutti K."/>
            <person name="Andreopoulos B."/>
            <person name="Lipzen A."/>
            <person name="Chen C."/>
            <person name="Yanf M."/>
            <person name="Daum C."/>
            <person name="Ng V."/>
            <person name="Clum A."/>
            <person name="Ohm R."/>
            <person name="Martin F."/>
            <person name="Silar P."/>
            <person name="Natvig D."/>
            <person name="Lalanne C."/>
            <person name="Gautier V."/>
            <person name="Ament-Velasquez S.L."/>
            <person name="Kruys A."/>
            <person name="Hutchinson M.I."/>
            <person name="Powell A.J."/>
            <person name="Barry K."/>
            <person name="Miller A.N."/>
            <person name="Grigoriev I.V."/>
            <person name="Debuchy R."/>
            <person name="Gladieux P."/>
            <person name="Thoren M.H."/>
            <person name="Johannesson H."/>
        </authorList>
    </citation>
    <scope>NUCLEOTIDE SEQUENCE</scope>
    <source>
        <strain evidence="2">PSN243</strain>
    </source>
</reference>
<dbReference type="EMBL" id="MU865973">
    <property type="protein sequence ID" value="KAK4444754.1"/>
    <property type="molecule type" value="Genomic_DNA"/>
</dbReference>
<keyword evidence="3" id="KW-1185">Reference proteome</keyword>
<evidence type="ECO:0000313" key="3">
    <source>
        <dbReference type="Proteomes" id="UP001321760"/>
    </source>
</evidence>
<reference evidence="2" key="1">
    <citation type="journal article" date="2023" name="Mol. Phylogenet. Evol.">
        <title>Genome-scale phylogeny and comparative genomics of the fungal order Sordariales.</title>
        <authorList>
            <person name="Hensen N."/>
            <person name="Bonometti L."/>
            <person name="Westerberg I."/>
            <person name="Brannstrom I.O."/>
            <person name="Guillou S."/>
            <person name="Cros-Aarteil S."/>
            <person name="Calhoun S."/>
            <person name="Haridas S."/>
            <person name="Kuo A."/>
            <person name="Mondo S."/>
            <person name="Pangilinan J."/>
            <person name="Riley R."/>
            <person name="LaButti K."/>
            <person name="Andreopoulos B."/>
            <person name="Lipzen A."/>
            <person name="Chen C."/>
            <person name="Yan M."/>
            <person name="Daum C."/>
            <person name="Ng V."/>
            <person name="Clum A."/>
            <person name="Steindorff A."/>
            <person name="Ohm R.A."/>
            <person name="Martin F."/>
            <person name="Silar P."/>
            <person name="Natvig D.O."/>
            <person name="Lalanne C."/>
            <person name="Gautier V."/>
            <person name="Ament-Velasquez S.L."/>
            <person name="Kruys A."/>
            <person name="Hutchinson M.I."/>
            <person name="Powell A.J."/>
            <person name="Barry K."/>
            <person name="Miller A.N."/>
            <person name="Grigoriev I.V."/>
            <person name="Debuchy R."/>
            <person name="Gladieux P."/>
            <person name="Hiltunen Thoren M."/>
            <person name="Johannesson H."/>
        </authorList>
    </citation>
    <scope>NUCLEOTIDE SEQUENCE</scope>
    <source>
        <strain evidence="2">PSN243</strain>
    </source>
</reference>
<name>A0AAV9G7H6_9PEZI</name>
<protein>
    <submittedName>
        <fullName evidence="2">Uncharacterized protein</fullName>
    </submittedName>
</protein>
<sequence length="287" mass="30897">MPPTKTYLLAPNFSYHPGTIRLGDILRDPFDPTAHLSRLPPSTPSSPTNTTTTTTTHTDLDATFTTTTSHTLQTSLFAKFLGLAQARASGGIDRDQSQSYTTDRLETQYFTHTPTPTDVTERLNHPAVTAAMHAGVYRKSPVYMITGLKIARGLKVEISRGKGSNVGVGVGAPVAASGVEVGAEVDASRREDVQSAYRTEVDVIFAYQLHVISRGGWRGKGEVGVRRYVTDAAFLEEEEEGKVVEEGVEVEAAGEGAIRVADEEMEVGVEVVEEDGEECVCLVPLDG</sequence>
<comment type="caution">
    <text evidence="2">The sequence shown here is derived from an EMBL/GenBank/DDBJ whole genome shotgun (WGS) entry which is preliminary data.</text>
</comment>
<dbReference type="Proteomes" id="UP001321760">
    <property type="component" value="Unassembled WGS sequence"/>
</dbReference>
<dbReference type="AlphaFoldDB" id="A0AAV9G7H6"/>